<dbReference type="SUPFAM" id="SSF53474">
    <property type="entry name" value="alpha/beta-Hydrolases"/>
    <property type="match status" value="1"/>
</dbReference>
<reference evidence="2 3" key="1">
    <citation type="journal article" date="2021" name="Sci. Rep.">
        <title>The distribution of antibiotic resistance genes in chicken gut microbiota commensals.</title>
        <authorList>
            <person name="Juricova H."/>
            <person name="Matiasovicova J."/>
            <person name="Kubasova T."/>
            <person name="Cejkova D."/>
            <person name="Rychlik I."/>
        </authorList>
    </citation>
    <scope>NUCLEOTIDE SEQUENCE [LARGE SCALE GENOMIC DNA]</scope>
    <source>
        <strain evidence="2 3">An574</strain>
    </source>
</reference>
<organism evidence="2 3">
    <name type="scientific">Limosilactobacillus coleohominis</name>
    <dbReference type="NCBI Taxonomy" id="181675"/>
    <lineage>
        <taxon>Bacteria</taxon>
        <taxon>Bacillati</taxon>
        <taxon>Bacillota</taxon>
        <taxon>Bacilli</taxon>
        <taxon>Lactobacillales</taxon>
        <taxon>Lactobacillaceae</taxon>
        <taxon>Limosilactobacillus</taxon>
    </lineage>
</organism>
<dbReference type="GO" id="GO:0016787">
    <property type="term" value="F:hydrolase activity"/>
    <property type="evidence" value="ECO:0007669"/>
    <property type="project" value="UniProtKB-KW"/>
</dbReference>
<dbReference type="RefSeq" id="WP_204784968.1">
    <property type="nucleotide sequence ID" value="NZ_CALVGD010000054.1"/>
</dbReference>
<dbReference type="InterPro" id="IPR049492">
    <property type="entry name" value="BD-FAE-like_dom"/>
</dbReference>
<dbReference type="Pfam" id="PF20434">
    <property type="entry name" value="BD-FAE"/>
    <property type="match status" value="1"/>
</dbReference>
<evidence type="ECO:0000313" key="2">
    <source>
        <dbReference type="EMBL" id="MBM6940654.1"/>
    </source>
</evidence>
<keyword evidence="2" id="KW-0378">Hydrolase</keyword>
<feature type="domain" description="BD-FAE-like" evidence="1">
    <location>
        <begin position="103"/>
        <end position="192"/>
    </location>
</feature>
<comment type="caution">
    <text evidence="2">The sequence shown here is derived from an EMBL/GenBank/DDBJ whole genome shotgun (WGS) entry which is preliminary data.</text>
</comment>
<evidence type="ECO:0000259" key="1">
    <source>
        <dbReference type="Pfam" id="PF20434"/>
    </source>
</evidence>
<dbReference type="Gene3D" id="3.40.50.1820">
    <property type="entry name" value="alpha/beta hydrolase"/>
    <property type="match status" value="1"/>
</dbReference>
<gene>
    <name evidence="2" type="ORF">H5975_04005</name>
</gene>
<proteinExistence type="predicted"/>
<sequence>MPQFTENSTIGDVKKYFGGDAGRLLFPVDRPFEDTETLSQITNSGHYLWYSDLNVSTTVALVNSLAKQQAVRPIFYHIYSEQEIGQHPSRRNTGIYLFSGQPHAPFTINNAGGGFYYVAGMQDSFPHAMEISKRGYNAFTLIYRPETPYEDLAQAIQFIEDHAEELQVDPHHYSLWGGSAGARMAAELGNLDVLRSLTGRDDIPQADAVIMQYTGYGKVSPADAPTYVNVGTSDWIADWRGMKQRLFYLDKIGIPTEFHLYNGLQHGYGLGIGTEAEGWINDAIAFWERQI</sequence>
<name>A0ABS2GZ53_9LACO</name>
<accession>A0ABS2GZ53</accession>
<dbReference type="InterPro" id="IPR029058">
    <property type="entry name" value="AB_hydrolase_fold"/>
</dbReference>
<protein>
    <submittedName>
        <fullName evidence="2">Alpha/beta hydrolase</fullName>
    </submittedName>
</protein>
<evidence type="ECO:0000313" key="3">
    <source>
        <dbReference type="Proteomes" id="UP000785625"/>
    </source>
</evidence>
<keyword evidence="3" id="KW-1185">Reference proteome</keyword>
<dbReference type="Proteomes" id="UP000785625">
    <property type="component" value="Unassembled WGS sequence"/>
</dbReference>
<dbReference type="EMBL" id="JACJKU010000028">
    <property type="protein sequence ID" value="MBM6940654.1"/>
    <property type="molecule type" value="Genomic_DNA"/>
</dbReference>